<proteinExistence type="predicted"/>
<evidence type="ECO:0000313" key="1">
    <source>
        <dbReference type="EMBL" id="MCU9595168.1"/>
    </source>
</evidence>
<evidence type="ECO:0000313" key="2">
    <source>
        <dbReference type="Proteomes" id="UP001208656"/>
    </source>
</evidence>
<sequence length="327" mass="39797">MGQLIKLQDYISRYELDIYKYPARFIRLKRKQWELYKEKWEYEKLRQQEPFESEQRSNVYIEEEKDNFWHKMKQKFKWRHSEEEILEAKVETETTYTDDEHFNLGDFKISNGPFPRTIEELKRQFLEDLFRVQLIWASSTFSSQSFIDYSYYREKNLKYFIQRFPDTYLLLYQPIFLLKKAPVESETIMLTPTETYCITFLEKEDGAVYLGSDQYFWDGRFNQRREKFLNPLISLNRTESIVKGILKQENLDVPIKKIIISRNGYIDLPQVPYGVIIVDQRNYNEWFQRMRLSKTPLKSTQFKAAKCILEHCKTTAMPRRDEGFKYQ</sequence>
<protein>
    <submittedName>
        <fullName evidence="1">NERD domain-containing protein</fullName>
    </submittedName>
</protein>
<reference evidence="1 2" key="1">
    <citation type="submission" date="2022-10" db="EMBL/GenBank/DDBJ databases">
        <title>Description of Fervidibacillus gen. nov. in the family Fervidibacillaceae fam. nov. with two species, Fervidibacillus albus sp. nov., and Fervidibacillus halotolerans sp. nov., isolated from tidal flat sediments.</title>
        <authorList>
            <person name="Kwon K.K."/>
            <person name="Yang S.-H."/>
        </authorList>
    </citation>
    <scope>NUCLEOTIDE SEQUENCE [LARGE SCALE GENOMIC DNA]</scope>
    <source>
        <strain evidence="1 2">DSM 23332</strain>
    </source>
</reference>
<keyword evidence="2" id="KW-1185">Reference proteome</keyword>
<dbReference type="RefSeq" id="WP_173659393.1">
    <property type="nucleotide sequence ID" value="NZ_JAOUSE010000041.1"/>
</dbReference>
<comment type="caution">
    <text evidence="1">The sequence shown here is derived from an EMBL/GenBank/DDBJ whole genome shotgun (WGS) entry which is preliminary data.</text>
</comment>
<dbReference type="EMBL" id="JAOUSE010000041">
    <property type="protein sequence ID" value="MCU9595168.1"/>
    <property type="molecule type" value="Genomic_DNA"/>
</dbReference>
<organism evidence="1 2">
    <name type="scientific">Pallidibacillus thermolactis</name>
    <dbReference type="NCBI Taxonomy" id="251051"/>
    <lineage>
        <taxon>Bacteria</taxon>
        <taxon>Bacillati</taxon>
        <taxon>Bacillota</taxon>
        <taxon>Bacilli</taxon>
        <taxon>Bacillales</taxon>
        <taxon>Bacillaceae</taxon>
        <taxon>Pallidibacillus</taxon>
    </lineage>
</organism>
<gene>
    <name evidence="1" type="ORF">OEV82_12035</name>
</gene>
<accession>A0ABT2WHN1</accession>
<dbReference type="Proteomes" id="UP001208656">
    <property type="component" value="Unassembled WGS sequence"/>
</dbReference>
<name>A0ABT2WHN1_9BACI</name>